<feature type="compositionally biased region" description="Basic and acidic residues" evidence="4">
    <location>
        <begin position="1"/>
        <end position="10"/>
    </location>
</feature>
<evidence type="ECO:0000256" key="2">
    <source>
        <dbReference type="ARBA" id="ARBA00022741"/>
    </source>
</evidence>
<name>A0A8H3E4P5_9AGAM</name>
<proteinExistence type="predicted"/>
<gene>
    <name evidence="6" type="ORF">RDB_LOCUS104573</name>
</gene>
<comment type="subcellular location">
    <subcellularLocation>
        <location evidence="1">Membrane</location>
        <topology evidence="1">Multi-pass membrane protein</topology>
    </subcellularLocation>
</comment>
<keyword evidence="3" id="KW-0067">ATP-binding</keyword>
<dbReference type="FunFam" id="2.70.150.10:FF:000004">
    <property type="entry name" value="Plasma membrane ATPase"/>
    <property type="match status" value="1"/>
</dbReference>
<evidence type="ECO:0000313" key="6">
    <source>
        <dbReference type="EMBL" id="CAE7169562.1"/>
    </source>
</evidence>
<comment type="caution">
    <text evidence="6">The sequence shown here is derived from an EMBL/GenBank/DDBJ whole genome shotgun (WGS) entry which is preliminary data.</text>
</comment>
<protein>
    <recommendedName>
        <fullName evidence="5">Cation-transporting P-type ATPase N-terminal domain-containing protein</fullName>
    </recommendedName>
</protein>
<dbReference type="SMART" id="SM00831">
    <property type="entry name" value="Cation_ATPase_N"/>
    <property type="match status" value="1"/>
</dbReference>
<dbReference type="GO" id="GO:0016020">
    <property type="term" value="C:membrane"/>
    <property type="evidence" value="ECO:0007669"/>
    <property type="project" value="UniProtKB-SubCell"/>
</dbReference>
<dbReference type="Gene3D" id="1.20.1110.10">
    <property type="entry name" value="Calcium-transporting ATPase, transmembrane domain"/>
    <property type="match status" value="1"/>
</dbReference>
<dbReference type="Proteomes" id="UP000663827">
    <property type="component" value="Unassembled WGS sequence"/>
</dbReference>
<dbReference type="GO" id="GO:0016887">
    <property type="term" value="F:ATP hydrolysis activity"/>
    <property type="evidence" value="ECO:0007669"/>
    <property type="project" value="InterPro"/>
</dbReference>
<evidence type="ECO:0000313" key="7">
    <source>
        <dbReference type="Proteomes" id="UP000663827"/>
    </source>
</evidence>
<dbReference type="InterPro" id="IPR004014">
    <property type="entry name" value="ATPase_P-typ_cation-transptr_N"/>
</dbReference>
<dbReference type="InterPro" id="IPR023298">
    <property type="entry name" value="ATPase_P-typ_TM_dom_sf"/>
</dbReference>
<dbReference type="NCBIfam" id="TIGR01494">
    <property type="entry name" value="ATPase_P-type"/>
    <property type="match status" value="1"/>
</dbReference>
<reference evidence="6" key="1">
    <citation type="submission" date="2021-01" db="EMBL/GenBank/DDBJ databases">
        <authorList>
            <person name="Kaushik A."/>
        </authorList>
    </citation>
    <scope>NUCLEOTIDE SEQUENCE</scope>
    <source>
        <strain evidence="6">AG5</strain>
    </source>
</reference>
<dbReference type="GO" id="GO:0006812">
    <property type="term" value="P:monoatomic cation transport"/>
    <property type="evidence" value="ECO:0007669"/>
    <property type="project" value="UniProtKB-ARBA"/>
</dbReference>
<dbReference type="SUPFAM" id="SSF81665">
    <property type="entry name" value="Calcium ATPase, transmembrane domain M"/>
    <property type="match status" value="1"/>
</dbReference>
<dbReference type="Pfam" id="PF00690">
    <property type="entry name" value="Cation_ATPase_N"/>
    <property type="match status" value="1"/>
</dbReference>
<evidence type="ECO:0000256" key="3">
    <source>
        <dbReference type="ARBA" id="ARBA00022840"/>
    </source>
</evidence>
<dbReference type="Pfam" id="PF00122">
    <property type="entry name" value="E1-E2_ATPase"/>
    <property type="match status" value="1"/>
</dbReference>
<dbReference type="SUPFAM" id="SSF81653">
    <property type="entry name" value="Calcium ATPase, transduction domain A"/>
    <property type="match status" value="1"/>
</dbReference>
<dbReference type="PANTHER" id="PTHR42861">
    <property type="entry name" value="CALCIUM-TRANSPORTING ATPASE"/>
    <property type="match status" value="1"/>
</dbReference>
<dbReference type="AlphaFoldDB" id="A0A8H3E4P5"/>
<feature type="non-terminal residue" evidence="6">
    <location>
        <position position="1"/>
    </location>
</feature>
<feature type="domain" description="Cation-transporting P-type ATPase N-terminal" evidence="5">
    <location>
        <begin position="69"/>
        <end position="141"/>
    </location>
</feature>
<dbReference type="EMBL" id="CAJNJQ010002223">
    <property type="protein sequence ID" value="CAE7169562.1"/>
    <property type="molecule type" value="Genomic_DNA"/>
</dbReference>
<feature type="region of interest" description="Disordered" evidence="4">
    <location>
        <begin position="1"/>
        <end position="43"/>
    </location>
</feature>
<evidence type="ECO:0000256" key="4">
    <source>
        <dbReference type="SAM" id="MobiDB-lite"/>
    </source>
</evidence>
<accession>A0A8H3E4P5</accession>
<dbReference type="InterPro" id="IPR001757">
    <property type="entry name" value="P_typ_ATPase"/>
</dbReference>
<organism evidence="6 7">
    <name type="scientific">Rhizoctonia solani</name>
    <dbReference type="NCBI Taxonomy" id="456999"/>
    <lineage>
        <taxon>Eukaryota</taxon>
        <taxon>Fungi</taxon>
        <taxon>Dikarya</taxon>
        <taxon>Basidiomycota</taxon>
        <taxon>Agaricomycotina</taxon>
        <taxon>Agaricomycetes</taxon>
        <taxon>Cantharellales</taxon>
        <taxon>Ceratobasidiaceae</taxon>
        <taxon>Rhizoctonia</taxon>
    </lineage>
</organism>
<dbReference type="InterPro" id="IPR059000">
    <property type="entry name" value="ATPase_P-type_domA"/>
</dbReference>
<dbReference type="InterPro" id="IPR008250">
    <property type="entry name" value="ATPase_P-typ_transduc_dom_A_sf"/>
</dbReference>
<feature type="compositionally biased region" description="Low complexity" evidence="4">
    <location>
        <begin position="11"/>
        <end position="26"/>
    </location>
</feature>
<dbReference type="Gene3D" id="2.70.150.10">
    <property type="entry name" value="Calcium-transporting ATPase, cytoplasmic transduction domain A"/>
    <property type="match status" value="1"/>
</dbReference>
<dbReference type="GO" id="GO:0005524">
    <property type="term" value="F:ATP binding"/>
    <property type="evidence" value="ECO:0007669"/>
    <property type="project" value="UniProtKB-KW"/>
</dbReference>
<evidence type="ECO:0000256" key="1">
    <source>
        <dbReference type="ARBA" id="ARBA00004141"/>
    </source>
</evidence>
<keyword evidence="2" id="KW-0547">Nucleotide-binding</keyword>
<feature type="compositionally biased region" description="Basic and acidic residues" evidence="4">
    <location>
        <begin position="27"/>
        <end position="43"/>
    </location>
</feature>
<sequence length="318" mass="34193">MSEPIVEKEAGPPAAAPTTPGAAGTPTEEKKKREYKDFGHDEEKATHAKVDMAQIELKAEDLYDKDKVDLETVVLDDVFTLLQCTEEGLTQSESQRRLELFGPNRLESKEQNAFLQFLGFMWNPLSWVMEGAALVAIALSNGGGRAPDWPDFVGIVLLLLINSAIGFYEERNAGNAVKALMDSLAPKAKVRRDGKWSEIDSADLVPGDMVAFKIGDVVPADCRLTEAINVSIDQAALTGESLPQSKKAGDQCFSGSTCKQGEAEGVVISTGGNTFFGRAASLVGQDDDTTGHLQKILAQIGSFCLVSIGLFVLLEIVI</sequence>
<evidence type="ECO:0000259" key="5">
    <source>
        <dbReference type="SMART" id="SM00831"/>
    </source>
</evidence>